<feature type="signal peptide" evidence="1">
    <location>
        <begin position="1"/>
        <end position="23"/>
    </location>
</feature>
<evidence type="ECO:0000313" key="2">
    <source>
        <dbReference type="EMBL" id="GGJ24210.1"/>
    </source>
</evidence>
<evidence type="ECO:0008006" key="4">
    <source>
        <dbReference type="Google" id="ProtNLM"/>
    </source>
</evidence>
<dbReference type="Proteomes" id="UP000632222">
    <property type="component" value="Unassembled WGS sequence"/>
</dbReference>
<evidence type="ECO:0000256" key="1">
    <source>
        <dbReference type="SAM" id="SignalP"/>
    </source>
</evidence>
<name>A0ABQ2CV98_9DEIO</name>
<protein>
    <recommendedName>
        <fullName evidence="4">Metallopeptidase</fullName>
    </recommendedName>
</protein>
<dbReference type="Pfam" id="PF14247">
    <property type="entry name" value="DUF4344"/>
    <property type="match status" value="1"/>
</dbReference>
<feature type="chain" id="PRO_5046219301" description="Metallopeptidase" evidence="1">
    <location>
        <begin position="24"/>
        <end position="252"/>
    </location>
</feature>
<organism evidence="2 3">
    <name type="scientific">Deinococcus roseus</name>
    <dbReference type="NCBI Taxonomy" id="392414"/>
    <lineage>
        <taxon>Bacteria</taxon>
        <taxon>Thermotogati</taxon>
        <taxon>Deinococcota</taxon>
        <taxon>Deinococci</taxon>
        <taxon>Deinococcales</taxon>
        <taxon>Deinococcaceae</taxon>
        <taxon>Deinococcus</taxon>
    </lineage>
</organism>
<dbReference type="InterPro" id="IPR025644">
    <property type="entry name" value="DUF4344"/>
</dbReference>
<comment type="caution">
    <text evidence="2">The sequence shown here is derived from an EMBL/GenBank/DDBJ whole genome shotgun (WGS) entry which is preliminary data.</text>
</comment>
<evidence type="ECO:0000313" key="3">
    <source>
        <dbReference type="Proteomes" id="UP000632222"/>
    </source>
</evidence>
<accession>A0ABQ2CV98</accession>
<sequence length="252" mass="28871">MALPRFFSKMLLLLALGAGSASAQLALTFEKGQTKTHQSIQQVLSKSQYLKDFATYFNDRIKFPRKLKIQFLSCDEENAYYAPDTHSIEMCYELINLYSKLEEKDTSKEDRMLNATVFTLLHELGHALIDQLKLPSTGREEDAVDQFATLALLSLEDEAGIYSGITQFLSDAEEDAEGELDFSDSHSLNMQRMYDMTCLVYGSNPKKFKSIPRDYDLPKERSSTCQEEYSHARYAWNTLLKPYLKSSRMDLL</sequence>
<reference evidence="3" key="1">
    <citation type="journal article" date="2019" name="Int. J. Syst. Evol. Microbiol.">
        <title>The Global Catalogue of Microorganisms (GCM) 10K type strain sequencing project: providing services to taxonomists for standard genome sequencing and annotation.</title>
        <authorList>
            <consortium name="The Broad Institute Genomics Platform"/>
            <consortium name="The Broad Institute Genome Sequencing Center for Infectious Disease"/>
            <person name="Wu L."/>
            <person name="Ma J."/>
        </authorList>
    </citation>
    <scope>NUCLEOTIDE SEQUENCE [LARGE SCALE GENOMIC DNA]</scope>
    <source>
        <strain evidence="3">JCM 14370</strain>
    </source>
</reference>
<proteinExistence type="predicted"/>
<dbReference type="EMBL" id="BMOD01000002">
    <property type="protein sequence ID" value="GGJ24210.1"/>
    <property type="molecule type" value="Genomic_DNA"/>
</dbReference>
<dbReference type="RefSeq" id="WP_189000202.1">
    <property type="nucleotide sequence ID" value="NZ_BMOD01000002.1"/>
</dbReference>
<keyword evidence="1" id="KW-0732">Signal</keyword>
<keyword evidence="3" id="KW-1185">Reference proteome</keyword>
<gene>
    <name evidence="2" type="ORF">GCM10008938_07940</name>
</gene>